<evidence type="ECO:0000256" key="1">
    <source>
        <dbReference type="ARBA" id="ARBA00022441"/>
    </source>
</evidence>
<keyword evidence="1" id="KW-0880">Kelch repeat</keyword>
<dbReference type="Pfam" id="PF00651">
    <property type="entry name" value="BTB"/>
    <property type="match status" value="1"/>
</dbReference>
<evidence type="ECO:0000313" key="5">
    <source>
        <dbReference type="Proteomes" id="UP000014500"/>
    </source>
</evidence>
<proteinExistence type="predicted"/>
<dbReference type="PANTHER" id="PTHR45632">
    <property type="entry name" value="LD33804P"/>
    <property type="match status" value="1"/>
</dbReference>
<dbReference type="EnsemblMetazoa" id="SMAR006917-RA">
    <property type="protein sequence ID" value="SMAR006917-PA"/>
    <property type="gene ID" value="SMAR006917"/>
</dbReference>
<reference evidence="4" key="2">
    <citation type="submission" date="2015-02" db="UniProtKB">
        <authorList>
            <consortium name="EnsemblMetazoa"/>
        </authorList>
    </citation>
    <scope>IDENTIFICATION</scope>
</reference>
<dbReference type="PhylomeDB" id="T1J076"/>
<dbReference type="AlphaFoldDB" id="T1J076"/>
<dbReference type="InterPro" id="IPR000210">
    <property type="entry name" value="BTB/POZ_dom"/>
</dbReference>
<accession>T1J076</accession>
<dbReference type="SUPFAM" id="SSF50969">
    <property type="entry name" value="YVTN repeat-like/Quinoprotein amine dehydrogenase"/>
    <property type="match status" value="1"/>
</dbReference>
<dbReference type="Gene3D" id="3.30.710.10">
    <property type="entry name" value="Potassium Channel Kv1.1, Chain A"/>
    <property type="match status" value="1"/>
</dbReference>
<keyword evidence="2" id="KW-0677">Repeat</keyword>
<keyword evidence="5" id="KW-1185">Reference proteome</keyword>
<evidence type="ECO:0000313" key="4">
    <source>
        <dbReference type="EnsemblMetazoa" id="SMAR006917-PA"/>
    </source>
</evidence>
<name>T1J076_STRMM</name>
<sequence length="779" mass="90561">MAIGIWSNVKVLMEYLKKNRHLFELFLIYHIDYDCWSVISLPDIDYQVKSYVSYDGDCLLFEEIQADDEDSTGIYKCNMYSLKKRMKVAEYQSENVYDFFYFDANPPANEVDNQLRVLLSNLYMLRDNGNVECKDGGGGFFSINFVNHLRVDHLRVDHLRVDQMRLFSKDGRINAHNKLAGSENISAYYSILVASRIKLDLPNQRLEQCQIDYLSIEEAIVEAITYKKKMTCKITCRLESGKVFKGCNKMESQQQLILSTLYTTRDVGNLDKVVLECNDGLINAHKTVLIAGSDYFRVVFNPDSIENETNVVTLQDTSIEVMDIVIKFIYAQDIPIQPEMPASLICDLVFTADKMQLKGLFDKFWSIYTTPITLESFKKVWQLANIFNQTKTINILQNFILKNVKQISKANKLCDITETQLASFIDNLGTNNFGDFIILLLNWGKEKKIDYLTWEKEQKIEDVLLNLIPNKCDLQKISDFSLQNLLSSKVVVQTASLYNVLNKEAISRWLKTIKQEVEIFAFEVKAQKCEHRVFSLNQLVWSPTVEHVDLHDDPDNFYSAVSRRGNIFYFSPLPNNSGIEAIEGSTGKNFSLFDEVLFDNFMSETANSTEVFFRQTDTSFSCFNLDLKTWRKLEFNDQINDCRWMILATEDGKYYFEVNNHRIKIIDTKLGTCVRKINDHGNLLIYDIAFDCWYTMSLPNVQFRLTLCVSCEDDYLLFEKSDTDLHNVYSLKTKMKVTQYTYSEDFDGFIYFDAKYPYFLDVLYDELQTNAPLREKELN</sequence>
<dbReference type="EMBL" id="JH431734">
    <property type="status" value="NOT_ANNOTATED_CDS"/>
    <property type="molecule type" value="Genomic_DNA"/>
</dbReference>
<dbReference type="CDD" id="cd18186">
    <property type="entry name" value="BTB_POZ_ZBTB_KLHL-like"/>
    <property type="match status" value="1"/>
</dbReference>
<dbReference type="SUPFAM" id="SSF54695">
    <property type="entry name" value="POZ domain"/>
    <property type="match status" value="1"/>
</dbReference>
<dbReference type="Proteomes" id="UP000014500">
    <property type="component" value="Unassembled WGS sequence"/>
</dbReference>
<dbReference type="PROSITE" id="PS50097">
    <property type="entry name" value="BTB"/>
    <property type="match status" value="1"/>
</dbReference>
<dbReference type="HOGENOM" id="CLU_359569_0_0_1"/>
<dbReference type="InterPro" id="IPR011044">
    <property type="entry name" value="Quino_amine_DH_bsu"/>
</dbReference>
<organism evidence="4 5">
    <name type="scientific">Strigamia maritima</name>
    <name type="common">European centipede</name>
    <name type="synonym">Geophilus maritimus</name>
    <dbReference type="NCBI Taxonomy" id="126957"/>
    <lineage>
        <taxon>Eukaryota</taxon>
        <taxon>Metazoa</taxon>
        <taxon>Ecdysozoa</taxon>
        <taxon>Arthropoda</taxon>
        <taxon>Myriapoda</taxon>
        <taxon>Chilopoda</taxon>
        <taxon>Pleurostigmophora</taxon>
        <taxon>Geophilomorpha</taxon>
        <taxon>Linotaeniidae</taxon>
        <taxon>Strigamia</taxon>
    </lineage>
</organism>
<dbReference type="InterPro" id="IPR011333">
    <property type="entry name" value="SKP1/BTB/POZ_sf"/>
</dbReference>
<feature type="domain" description="BTB" evidence="3">
    <location>
        <begin position="271"/>
        <end position="338"/>
    </location>
</feature>
<evidence type="ECO:0000256" key="2">
    <source>
        <dbReference type="ARBA" id="ARBA00022737"/>
    </source>
</evidence>
<dbReference type="STRING" id="126957.T1J076"/>
<protein>
    <recommendedName>
        <fullName evidence="3">BTB domain-containing protein</fullName>
    </recommendedName>
</protein>
<dbReference type="SMART" id="SM00225">
    <property type="entry name" value="BTB"/>
    <property type="match status" value="1"/>
</dbReference>
<evidence type="ECO:0000259" key="3">
    <source>
        <dbReference type="PROSITE" id="PS50097"/>
    </source>
</evidence>
<dbReference type="PANTHER" id="PTHR45632:SF3">
    <property type="entry name" value="KELCH-LIKE PROTEIN 32"/>
    <property type="match status" value="1"/>
</dbReference>
<reference evidence="5" key="1">
    <citation type="submission" date="2011-05" db="EMBL/GenBank/DDBJ databases">
        <authorList>
            <person name="Richards S.R."/>
            <person name="Qu J."/>
            <person name="Jiang H."/>
            <person name="Jhangiani S.N."/>
            <person name="Agravi P."/>
            <person name="Goodspeed R."/>
            <person name="Gross S."/>
            <person name="Mandapat C."/>
            <person name="Jackson L."/>
            <person name="Mathew T."/>
            <person name="Pu L."/>
            <person name="Thornton R."/>
            <person name="Saada N."/>
            <person name="Wilczek-Boney K.B."/>
            <person name="Lee S."/>
            <person name="Kovar C."/>
            <person name="Wu Y."/>
            <person name="Scherer S.E."/>
            <person name="Worley K.C."/>
            <person name="Muzny D.M."/>
            <person name="Gibbs R."/>
        </authorList>
    </citation>
    <scope>NUCLEOTIDE SEQUENCE</scope>
    <source>
        <strain evidence="5">Brora</strain>
    </source>
</reference>